<keyword evidence="1" id="KW-0472">Membrane</keyword>
<keyword evidence="1" id="KW-0812">Transmembrane</keyword>
<accession>A0ABW5XLW9</accession>
<dbReference type="RefSeq" id="WP_377122210.1">
    <property type="nucleotide sequence ID" value="NZ_JBHUHN010000001.1"/>
</dbReference>
<organism evidence="2 3">
    <name type="scientific">Mucilaginibacter antarcticus</name>
    <dbReference type="NCBI Taxonomy" id="1855725"/>
    <lineage>
        <taxon>Bacteria</taxon>
        <taxon>Pseudomonadati</taxon>
        <taxon>Bacteroidota</taxon>
        <taxon>Sphingobacteriia</taxon>
        <taxon>Sphingobacteriales</taxon>
        <taxon>Sphingobacteriaceae</taxon>
        <taxon>Mucilaginibacter</taxon>
    </lineage>
</organism>
<sequence length="89" mass="10609">MLPEELYNRRRNHNNTPKYALLIIANFVVSSVLFSLTGKLNWFFYITVFGLALYNYFTIRRHIHEFTKQVIIAYALSLVALLFFFFVTH</sequence>
<evidence type="ECO:0000313" key="2">
    <source>
        <dbReference type="EMBL" id="MFD2863147.1"/>
    </source>
</evidence>
<keyword evidence="3" id="KW-1185">Reference proteome</keyword>
<protein>
    <submittedName>
        <fullName evidence="2">Uncharacterized protein</fullName>
    </submittedName>
</protein>
<gene>
    <name evidence="2" type="ORF">ACFSYC_00485</name>
</gene>
<proteinExistence type="predicted"/>
<feature type="transmembrane region" description="Helical" evidence="1">
    <location>
        <begin position="19"/>
        <end position="36"/>
    </location>
</feature>
<dbReference type="Proteomes" id="UP001597601">
    <property type="component" value="Unassembled WGS sequence"/>
</dbReference>
<comment type="caution">
    <text evidence="2">The sequence shown here is derived from an EMBL/GenBank/DDBJ whole genome shotgun (WGS) entry which is preliminary data.</text>
</comment>
<evidence type="ECO:0000256" key="1">
    <source>
        <dbReference type="SAM" id="Phobius"/>
    </source>
</evidence>
<reference evidence="3" key="1">
    <citation type="journal article" date="2019" name="Int. J. Syst. Evol. Microbiol.">
        <title>The Global Catalogue of Microorganisms (GCM) 10K type strain sequencing project: providing services to taxonomists for standard genome sequencing and annotation.</title>
        <authorList>
            <consortium name="The Broad Institute Genomics Platform"/>
            <consortium name="The Broad Institute Genome Sequencing Center for Infectious Disease"/>
            <person name="Wu L."/>
            <person name="Ma J."/>
        </authorList>
    </citation>
    <scope>NUCLEOTIDE SEQUENCE [LARGE SCALE GENOMIC DNA]</scope>
    <source>
        <strain evidence="3">KCTC 52232</strain>
    </source>
</reference>
<name>A0ABW5XLW9_9SPHI</name>
<feature type="transmembrane region" description="Helical" evidence="1">
    <location>
        <begin position="71"/>
        <end position="88"/>
    </location>
</feature>
<feature type="transmembrane region" description="Helical" evidence="1">
    <location>
        <begin position="42"/>
        <end position="59"/>
    </location>
</feature>
<dbReference type="EMBL" id="JBHUON010000001">
    <property type="protein sequence ID" value="MFD2863147.1"/>
    <property type="molecule type" value="Genomic_DNA"/>
</dbReference>
<evidence type="ECO:0000313" key="3">
    <source>
        <dbReference type="Proteomes" id="UP001597601"/>
    </source>
</evidence>
<keyword evidence="1" id="KW-1133">Transmembrane helix</keyword>